<feature type="region of interest" description="Disordered" evidence="1">
    <location>
        <begin position="154"/>
        <end position="177"/>
    </location>
</feature>
<evidence type="ECO:0000313" key="3">
    <source>
        <dbReference type="EMBL" id="EGV50574.1"/>
    </source>
</evidence>
<feature type="signal peptide" evidence="2">
    <location>
        <begin position="1"/>
        <end position="29"/>
    </location>
</feature>
<name>G2DFP6_9GAMM</name>
<keyword evidence="2" id="KW-0732">Signal</keyword>
<gene>
    <name evidence="3" type="ORF">Rifp1Sym_cv00160</name>
</gene>
<protein>
    <submittedName>
        <fullName evidence="3">Uncharacterized protein</fullName>
    </submittedName>
</protein>
<sequence>MAWSTFQRQIFAPILFAAVLLSISIESHATTMAAMTGPLGPGVTYTDSSTPVIVKAAQGGQPNTIVYMPPGSPARGSQFGPYTYEHGFICIGPPDDGPRQFHSCLNDAGLTWNTQNAGGTGGPDDREVREHAAALGSDFEEMAELIAPEAIPNTVLQTGPSRNGGMRTCLHSQQRYQ</sequence>
<dbReference type="Proteomes" id="UP000004491">
    <property type="component" value="Unassembled WGS sequence"/>
</dbReference>
<comment type="caution">
    <text evidence="3">The sequence shown here is derived from an EMBL/GenBank/DDBJ whole genome shotgun (WGS) entry which is preliminary data.</text>
</comment>
<organism evidence="3 4">
    <name type="scientific">endosymbiont of Riftia pachyptila</name>
    <name type="common">vent Ph05</name>
    <dbReference type="NCBI Taxonomy" id="1048808"/>
    <lineage>
        <taxon>Bacteria</taxon>
        <taxon>Pseudomonadati</taxon>
        <taxon>Pseudomonadota</taxon>
        <taxon>Gammaproteobacteria</taxon>
        <taxon>sulfur-oxidizing symbionts</taxon>
    </lineage>
</organism>
<keyword evidence="4" id="KW-1185">Reference proteome</keyword>
<dbReference type="AlphaFoldDB" id="G2DFP6"/>
<dbReference type="EMBL" id="AFOC01000075">
    <property type="protein sequence ID" value="EGV50574.1"/>
    <property type="molecule type" value="Genomic_DNA"/>
</dbReference>
<proteinExistence type="predicted"/>
<feature type="chain" id="PRO_5003428468" evidence="2">
    <location>
        <begin position="30"/>
        <end position="177"/>
    </location>
</feature>
<evidence type="ECO:0000256" key="1">
    <source>
        <dbReference type="SAM" id="MobiDB-lite"/>
    </source>
</evidence>
<evidence type="ECO:0000313" key="4">
    <source>
        <dbReference type="Proteomes" id="UP000004491"/>
    </source>
</evidence>
<reference evidence="3" key="1">
    <citation type="journal article" date="2011" name="ISME J.">
        <title>The endosymbionts of the deep-sea tubeworms Riftia pachyptila and Tevnia jerichonana share an identical physiology as revealed by proteogenomic analyses.</title>
        <authorList>
            <person name="Gardebrecht A."/>
            <person name="Markert S."/>
            <person name="Felbeck H."/>
            <person name="Thuermer A."/>
            <person name="Albrecht D."/>
            <person name="Wollherr A."/>
            <person name="Kabisch J."/>
            <person name="Lehmann R."/>
            <person name="Daniel R."/>
            <person name="Liesegang H."/>
            <person name="Hecker M."/>
            <person name="Sievert S.M."/>
            <person name="Schweder T."/>
        </authorList>
    </citation>
    <scope>NUCLEOTIDE SEQUENCE [LARGE SCALE GENOMIC DNA]</scope>
</reference>
<accession>G2DFP6</accession>
<evidence type="ECO:0000256" key="2">
    <source>
        <dbReference type="SAM" id="SignalP"/>
    </source>
</evidence>